<sequence length="192" mass="21670">MRQVKNPQLHFGEVNISDIKINARSRDDIPAILRGLQYIYTHDAAREKVFSTLEAILDPSVSTEVGRPGMELWKIFVLATLKLGLNCDFDRLQELANQHGTLRHMLGHSGWEDTTTYKLQTIIDNVSKLKPSVLADINQVIVESGHEVAKKKPGEGLRTRCDSVVVKTDVHYPTDINVLWDAMRKIIELTGQ</sequence>
<name>A0A3B0YVI1_9ZZZZ</name>
<feature type="non-terminal residue" evidence="1">
    <location>
        <position position="192"/>
    </location>
</feature>
<protein>
    <recommendedName>
        <fullName evidence="2">Transposase InsH N-terminal domain-containing protein</fullName>
    </recommendedName>
</protein>
<proteinExistence type="predicted"/>
<evidence type="ECO:0008006" key="2">
    <source>
        <dbReference type="Google" id="ProtNLM"/>
    </source>
</evidence>
<organism evidence="1">
    <name type="scientific">hydrothermal vent metagenome</name>
    <dbReference type="NCBI Taxonomy" id="652676"/>
    <lineage>
        <taxon>unclassified sequences</taxon>
        <taxon>metagenomes</taxon>
        <taxon>ecological metagenomes</taxon>
    </lineage>
</organism>
<accession>A0A3B0YVI1</accession>
<dbReference type="EMBL" id="UOFO01000057">
    <property type="protein sequence ID" value="VAW85025.1"/>
    <property type="molecule type" value="Genomic_DNA"/>
</dbReference>
<dbReference type="AlphaFoldDB" id="A0A3B0YVI1"/>
<evidence type="ECO:0000313" key="1">
    <source>
        <dbReference type="EMBL" id="VAW85025.1"/>
    </source>
</evidence>
<reference evidence="1" key="1">
    <citation type="submission" date="2018-06" db="EMBL/GenBank/DDBJ databases">
        <authorList>
            <person name="Zhirakovskaya E."/>
        </authorList>
    </citation>
    <scope>NUCLEOTIDE SEQUENCE</scope>
</reference>
<gene>
    <name evidence="1" type="ORF">MNBD_GAMMA16-1244</name>
</gene>